<dbReference type="EMBL" id="CAJFCV020000002">
    <property type="protein sequence ID" value="CAG9101054.1"/>
    <property type="molecule type" value="Genomic_DNA"/>
</dbReference>
<name>A0A7I8WYF1_BURXY</name>
<proteinExistence type="predicted"/>
<dbReference type="EMBL" id="CAJFDI010000002">
    <property type="protein sequence ID" value="CAD5217452.1"/>
    <property type="molecule type" value="Genomic_DNA"/>
</dbReference>
<sequence length="223" mass="26217">MDRVYFTRHYPPFTTFYRKDLTSSGGPETLFKLSDLFVTQWLAVSDTYKMFVFVYEGLDPVMLVYDLQTGFVCSTPSADMHIECPQNAHGNSVVFTDYKTQTWVYTVEGSTINKQRIPCYRRQQLNKDSYLILVDHDEEHAVLKVVCLIDNTPVEWYVQHCDKLCVFRRLGDNIFYVLEQSKRWIWYKESNSAPPILLHTDDRATKLIDHKSRICFRSIPESQ</sequence>
<gene>
    <name evidence="1" type="ORF">BXYJ_LOCUS5042</name>
</gene>
<reference evidence="1" key="1">
    <citation type="submission" date="2020-09" db="EMBL/GenBank/DDBJ databases">
        <authorList>
            <person name="Kikuchi T."/>
        </authorList>
    </citation>
    <scope>NUCLEOTIDE SEQUENCE</scope>
    <source>
        <strain evidence="1">Ka4C1</strain>
    </source>
</reference>
<dbReference type="Proteomes" id="UP000659654">
    <property type="component" value="Unassembled WGS sequence"/>
</dbReference>
<organism evidence="1 2">
    <name type="scientific">Bursaphelenchus xylophilus</name>
    <name type="common">Pinewood nematode worm</name>
    <name type="synonym">Aphelenchoides xylophilus</name>
    <dbReference type="NCBI Taxonomy" id="6326"/>
    <lineage>
        <taxon>Eukaryota</taxon>
        <taxon>Metazoa</taxon>
        <taxon>Ecdysozoa</taxon>
        <taxon>Nematoda</taxon>
        <taxon>Chromadorea</taxon>
        <taxon>Rhabditida</taxon>
        <taxon>Tylenchina</taxon>
        <taxon>Tylenchomorpha</taxon>
        <taxon>Aphelenchoidea</taxon>
        <taxon>Aphelenchoididae</taxon>
        <taxon>Bursaphelenchus</taxon>
    </lineage>
</organism>
<dbReference type="Proteomes" id="UP000582659">
    <property type="component" value="Unassembled WGS sequence"/>
</dbReference>
<evidence type="ECO:0000313" key="1">
    <source>
        <dbReference type="EMBL" id="CAD5217452.1"/>
    </source>
</evidence>
<accession>A0A7I8WYF1</accession>
<evidence type="ECO:0000313" key="2">
    <source>
        <dbReference type="Proteomes" id="UP000659654"/>
    </source>
</evidence>
<comment type="caution">
    <text evidence="1">The sequence shown here is derived from an EMBL/GenBank/DDBJ whole genome shotgun (WGS) entry which is preliminary data.</text>
</comment>
<protein>
    <submittedName>
        <fullName evidence="1">(pine wood nematode) hypothetical protein</fullName>
    </submittedName>
</protein>
<keyword evidence="2" id="KW-1185">Reference proteome</keyword>
<dbReference type="AlphaFoldDB" id="A0A7I8WYF1"/>